<evidence type="ECO:0000256" key="2">
    <source>
        <dbReference type="ARBA" id="ARBA00022741"/>
    </source>
</evidence>
<dbReference type="InterPro" id="IPR003593">
    <property type="entry name" value="AAA+_ATPase"/>
</dbReference>
<name>A0ABY8V3Z2_9BACI</name>
<dbReference type="PROSITE" id="PS00211">
    <property type="entry name" value="ABC_TRANSPORTER_1"/>
    <property type="match status" value="1"/>
</dbReference>
<dbReference type="EMBL" id="CP126446">
    <property type="protein sequence ID" value="WIF99325.1"/>
    <property type="molecule type" value="Genomic_DNA"/>
</dbReference>
<dbReference type="RefSeq" id="WP_231418060.1">
    <property type="nucleotide sequence ID" value="NZ_CP126446.1"/>
</dbReference>
<gene>
    <name evidence="6" type="ORF">QNI29_06620</name>
</gene>
<keyword evidence="7" id="KW-1185">Reference proteome</keyword>
<proteinExistence type="predicted"/>
<dbReference type="InterPro" id="IPR017871">
    <property type="entry name" value="ABC_transporter-like_CS"/>
</dbReference>
<dbReference type="GO" id="GO:0005524">
    <property type="term" value="F:ATP binding"/>
    <property type="evidence" value="ECO:0007669"/>
    <property type="project" value="UniProtKB-KW"/>
</dbReference>
<dbReference type="PANTHER" id="PTHR19211">
    <property type="entry name" value="ATP-BINDING TRANSPORT PROTEIN-RELATED"/>
    <property type="match status" value="1"/>
</dbReference>
<dbReference type="SMART" id="SM00382">
    <property type="entry name" value="AAA"/>
    <property type="match status" value="2"/>
</dbReference>
<feature type="domain" description="ABC transporter" evidence="5">
    <location>
        <begin position="5"/>
        <end position="215"/>
    </location>
</feature>
<keyword evidence="2" id="KW-0547">Nucleotide-binding</keyword>
<evidence type="ECO:0000259" key="5">
    <source>
        <dbReference type="PROSITE" id="PS50893"/>
    </source>
</evidence>
<dbReference type="PANTHER" id="PTHR19211:SF14">
    <property type="entry name" value="ATP-BINDING CASSETTE SUB-FAMILY F MEMBER 1"/>
    <property type="match status" value="1"/>
</dbReference>
<evidence type="ECO:0000256" key="3">
    <source>
        <dbReference type="ARBA" id="ARBA00022840"/>
    </source>
</evidence>
<accession>A0ABY8V3Z2</accession>
<evidence type="ECO:0000313" key="6">
    <source>
        <dbReference type="EMBL" id="WIF99325.1"/>
    </source>
</evidence>
<dbReference type="Pfam" id="PF00005">
    <property type="entry name" value="ABC_tran"/>
    <property type="match status" value="2"/>
</dbReference>
<feature type="coiled-coil region" evidence="4">
    <location>
        <begin position="200"/>
        <end position="231"/>
    </location>
</feature>
<organism evidence="6 7">
    <name type="scientific">Pontibacillus chungwhensis</name>
    <dbReference type="NCBI Taxonomy" id="265426"/>
    <lineage>
        <taxon>Bacteria</taxon>
        <taxon>Bacillati</taxon>
        <taxon>Bacillota</taxon>
        <taxon>Bacilli</taxon>
        <taxon>Bacillales</taxon>
        <taxon>Bacillaceae</taxon>
        <taxon>Pontibacillus</taxon>
    </lineage>
</organism>
<evidence type="ECO:0000256" key="4">
    <source>
        <dbReference type="SAM" id="Coils"/>
    </source>
</evidence>
<keyword evidence="1" id="KW-0677">Repeat</keyword>
<feature type="coiled-coil region" evidence="4">
    <location>
        <begin position="259"/>
        <end position="286"/>
    </location>
</feature>
<dbReference type="Gene3D" id="3.40.50.300">
    <property type="entry name" value="P-loop containing nucleotide triphosphate hydrolases"/>
    <property type="match status" value="2"/>
</dbReference>
<keyword evidence="3 6" id="KW-0067">ATP-binding</keyword>
<dbReference type="InterPro" id="IPR027417">
    <property type="entry name" value="P-loop_NTPase"/>
</dbReference>
<evidence type="ECO:0000313" key="7">
    <source>
        <dbReference type="Proteomes" id="UP001236652"/>
    </source>
</evidence>
<sequence>MTGNILIRNMTFQYESMLEPIFKDVNVNIHENWRLGLVGRNGRGKTTFFKILRGLVDYEGEVETTLEFTYFPVYPDASSEEMALEVLQKQNPHRELWEIERELSYMNLPAEILYKPFRVLSGGEQTKLLLIELFLNENAFPLIDEPTNNLDLNGRRVVGQYLKNKKGYIVVSHDEAFLNHFVDHILAINKESIDLIKGDVETWKAEKELADERSEEQNAQLKNEIKRLNTVSNRVNTWGNKRESSTHDSTERRLAAKQMKRAKAIKKRTDEKVEEKKRLIRNTEEVEGLKMKVKEPRKRLLYLRHFSILQDGFPLFEDLNVEVFPNERLFIEGKNGVGKSTLLHFLTAQEGFETTGEWEVNLPENLSILDQKNQGAFDYVSYVQSLTAEEKEDFWHLLHQLGMKRARFSNLPTNHQWSAGEMKKIFLSQALLGENALFVWDEVTNSLDLHVIQQLVESILHYGPTMIAVDHNESFVEAVSTKKIELVKVE</sequence>
<reference evidence="6 7" key="1">
    <citation type="submission" date="2023-05" db="EMBL/GenBank/DDBJ databases">
        <title>Comparative genomics reveals the evidence of polycyclic aromatic hydrocarbons degradation in moderately halophilic genus Pontibacillus.</title>
        <authorList>
            <person name="Yang H."/>
            <person name="Qian Z."/>
        </authorList>
    </citation>
    <scope>NUCLEOTIDE SEQUENCE [LARGE SCALE GENOMIC DNA]</scope>
    <source>
        <strain evidence="7">HN14</strain>
    </source>
</reference>
<keyword evidence="4" id="KW-0175">Coiled coil</keyword>
<protein>
    <submittedName>
        <fullName evidence="6">ATP-binding cassette domain-containing protein</fullName>
    </submittedName>
</protein>
<evidence type="ECO:0000256" key="1">
    <source>
        <dbReference type="ARBA" id="ARBA00022737"/>
    </source>
</evidence>
<dbReference type="InterPro" id="IPR003439">
    <property type="entry name" value="ABC_transporter-like_ATP-bd"/>
</dbReference>
<dbReference type="Proteomes" id="UP001236652">
    <property type="component" value="Chromosome"/>
</dbReference>
<dbReference type="PROSITE" id="PS50893">
    <property type="entry name" value="ABC_TRANSPORTER_2"/>
    <property type="match status" value="1"/>
</dbReference>
<dbReference type="InterPro" id="IPR050611">
    <property type="entry name" value="ABCF"/>
</dbReference>
<dbReference type="SUPFAM" id="SSF52540">
    <property type="entry name" value="P-loop containing nucleoside triphosphate hydrolases"/>
    <property type="match status" value="2"/>
</dbReference>
<dbReference type="CDD" id="cd03221">
    <property type="entry name" value="ABCF_EF-3"/>
    <property type="match status" value="1"/>
</dbReference>